<feature type="domain" description="N-acetyltransferase" evidence="1">
    <location>
        <begin position="28"/>
        <end position="181"/>
    </location>
</feature>
<dbReference type="GO" id="GO:0016746">
    <property type="term" value="F:acyltransferase activity"/>
    <property type="evidence" value="ECO:0007669"/>
    <property type="project" value="UniProtKB-KW"/>
</dbReference>
<evidence type="ECO:0000313" key="2">
    <source>
        <dbReference type="EMBL" id="MFD1127804.1"/>
    </source>
</evidence>
<dbReference type="CDD" id="cd04301">
    <property type="entry name" value="NAT_SF"/>
    <property type="match status" value="1"/>
</dbReference>
<dbReference type="RefSeq" id="WP_251581575.1">
    <property type="nucleotide sequence ID" value="NZ_JBHTKX010000001.1"/>
</dbReference>
<dbReference type="InterPro" id="IPR000182">
    <property type="entry name" value="GNAT_dom"/>
</dbReference>
<keyword evidence="3" id="KW-1185">Reference proteome</keyword>
<dbReference type="EMBL" id="JBHTKX010000001">
    <property type="protein sequence ID" value="MFD1127804.1"/>
    <property type="molecule type" value="Genomic_DNA"/>
</dbReference>
<dbReference type="Gene3D" id="3.40.630.30">
    <property type="match status" value="1"/>
</dbReference>
<accession>A0ABW3PJJ6</accession>
<dbReference type="Pfam" id="PF00583">
    <property type="entry name" value="Acetyltransf_1"/>
    <property type="match status" value="1"/>
</dbReference>
<organism evidence="2 3">
    <name type="scientific">Paenibacillus provencensis</name>
    <dbReference type="NCBI Taxonomy" id="441151"/>
    <lineage>
        <taxon>Bacteria</taxon>
        <taxon>Bacillati</taxon>
        <taxon>Bacillota</taxon>
        <taxon>Bacilli</taxon>
        <taxon>Bacillales</taxon>
        <taxon>Paenibacillaceae</taxon>
        <taxon>Paenibacillus</taxon>
    </lineage>
</organism>
<dbReference type="SUPFAM" id="SSF55729">
    <property type="entry name" value="Acyl-CoA N-acyltransferases (Nat)"/>
    <property type="match status" value="1"/>
</dbReference>
<gene>
    <name evidence="2" type="ORF">ACFQ3J_06410</name>
</gene>
<dbReference type="InterPro" id="IPR016181">
    <property type="entry name" value="Acyl_CoA_acyltransferase"/>
</dbReference>
<evidence type="ECO:0000313" key="3">
    <source>
        <dbReference type="Proteomes" id="UP001597169"/>
    </source>
</evidence>
<protein>
    <submittedName>
        <fullName evidence="2">GNAT family N-acetyltransferase</fullName>
        <ecNumber evidence="2">2.3.-.-</ecNumber>
    </submittedName>
</protein>
<keyword evidence="2" id="KW-0808">Transferase</keyword>
<comment type="caution">
    <text evidence="2">The sequence shown here is derived from an EMBL/GenBank/DDBJ whole genome shotgun (WGS) entry which is preliminary data.</text>
</comment>
<dbReference type="EC" id="2.3.-.-" evidence="2"/>
<dbReference type="PROSITE" id="PS51186">
    <property type="entry name" value="GNAT"/>
    <property type="match status" value="1"/>
</dbReference>
<reference evidence="3" key="1">
    <citation type="journal article" date="2019" name="Int. J. Syst. Evol. Microbiol.">
        <title>The Global Catalogue of Microorganisms (GCM) 10K type strain sequencing project: providing services to taxonomists for standard genome sequencing and annotation.</title>
        <authorList>
            <consortium name="The Broad Institute Genomics Platform"/>
            <consortium name="The Broad Institute Genome Sequencing Center for Infectious Disease"/>
            <person name="Wu L."/>
            <person name="Ma J."/>
        </authorList>
    </citation>
    <scope>NUCLEOTIDE SEQUENCE [LARGE SCALE GENOMIC DNA]</scope>
    <source>
        <strain evidence="3">CCUG 53519</strain>
    </source>
</reference>
<sequence length="194" mass="22702">MIIPLDEIDQGLLFEEEFNRTCENYWVDEYQKKLMIAKLDISEFRSEWKEKIGGTWFDWLDSVDGEHSIIGVRADEIVQTNKYPNSLDHGSLFYIQNLIVHPLFRGNKLGAHLIKHSIQNLFTNQHGIVFLIAQPHVDNAHCSHSKDHLTHGLIDYYKNIGFVETEHSDIDKHNVMELKLRNSKGEKYEITKRL</sequence>
<proteinExistence type="predicted"/>
<name>A0ABW3PJJ6_9BACL</name>
<dbReference type="Proteomes" id="UP001597169">
    <property type="component" value="Unassembled WGS sequence"/>
</dbReference>
<evidence type="ECO:0000259" key="1">
    <source>
        <dbReference type="PROSITE" id="PS51186"/>
    </source>
</evidence>
<keyword evidence="2" id="KW-0012">Acyltransferase</keyword>